<dbReference type="InterPro" id="IPR011009">
    <property type="entry name" value="Kinase-like_dom_sf"/>
</dbReference>
<organism evidence="6 7">
    <name type="scientific">Sorangium cellulosum</name>
    <name type="common">Polyangium cellulosum</name>
    <dbReference type="NCBI Taxonomy" id="56"/>
    <lineage>
        <taxon>Bacteria</taxon>
        <taxon>Pseudomonadati</taxon>
        <taxon>Myxococcota</taxon>
        <taxon>Polyangia</taxon>
        <taxon>Polyangiales</taxon>
        <taxon>Polyangiaceae</taxon>
        <taxon>Sorangium</taxon>
    </lineage>
</organism>
<dbReference type="EC" id="2.7.11.1" evidence="6"/>
<gene>
    <name evidence="6" type="ORF">SOCE26_087130</name>
</gene>
<dbReference type="GO" id="GO:0004674">
    <property type="term" value="F:protein serine/threonine kinase activity"/>
    <property type="evidence" value="ECO:0007669"/>
    <property type="project" value="UniProtKB-EC"/>
</dbReference>
<protein>
    <submittedName>
        <fullName evidence="6">Protein kinase</fullName>
        <ecNumber evidence="6">2.7.11.1</ecNumber>
    </submittedName>
</protein>
<evidence type="ECO:0000256" key="3">
    <source>
        <dbReference type="ARBA" id="ARBA00022777"/>
    </source>
</evidence>
<dbReference type="InterPro" id="IPR000719">
    <property type="entry name" value="Prot_kinase_dom"/>
</dbReference>
<dbReference type="GO" id="GO:0005524">
    <property type="term" value="F:ATP binding"/>
    <property type="evidence" value="ECO:0007669"/>
    <property type="project" value="UniProtKB-KW"/>
</dbReference>
<evidence type="ECO:0000256" key="1">
    <source>
        <dbReference type="ARBA" id="ARBA00022679"/>
    </source>
</evidence>
<sequence>MCLLLGVVWQETVRSVVSSQEAAIPRALSDAGAALHTECDSGAAALLDHDTCGAPASSGRVVTLPSGSEVGGYVVQESIAHGSFGVVYRAVHAGSGRSAAVKVLHPELAFTREAVVRFEREIQAIRRIDHPNVIRILDCGEFDGGRPFFAMELLSGADLQSYILSHGRLSAEEALEILEPVCEALSAVHKSSIVHRDLKASNVFIAEEGASRRVVLLDFGVAKVLDDVGPGITAPTHLLGTPACMAPEQIRGQQADARTDVYALGALAYYMLTGKLPFFDSMLATLLHMHLWVLPPSPSREAPVSPELDEVVLRAMAKDPAARYQTAAEFIEGFRAAVTAERRSVLPQSGRPEERRMAAIHVEVYADRGAMDDPDDTLLADMDEVLPLASRLMAAKGFGVALQTGNTLLLVKELAGPERSDGAARREVVSAALALDSALVERRGRDVRVHVSLCTHVGRGLLRSSEVVGGELMDVEAWVPEAKRPGVAATAAMLDGLDHEADPLELARVARCGAEASR</sequence>
<keyword evidence="2" id="KW-0547">Nucleotide-binding</keyword>
<dbReference type="AlphaFoldDB" id="A0A2L0F6S1"/>
<evidence type="ECO:0000313" key="7">
    <source>
        <dbReference type="Proteomes" id="UP000238348"/>
    </source>
</evidence>
<dbReference type="Gene3D" id="3.30.200.20">
    <property type="entry name" value="Phosphorylase Kinase, domain 1"/>
    <property type="match status" value="1"/>
</dbReference>
<evidence type="ECO:0000256" key="2">
    <source>
        <dbReference type="ARBA" id="ARBA00022741"/>
    </source>
</evidence>
<evidence type="ECO:0000259" key="5">
    <source>
        <dbReference type="PROSITE" id="PS50011"/>
    </source>
</evidence>
<keyword evidence="3 6" id="KW-0418">Kinase</keyword>
<keyword evidence="4" id="KW-0067">ATP-binding</keyword>
<evidence type="ECO:0000256" key="4">
    <source>
        <dbReference type="ARBA" id="ARBA00022840"/>
    </source>
</evidence>
<keyword evidence="1 6" id="KW-0808">Transferase</keyword>
<dbReference type="Gene3D" id="1.10.510.10">
    <property type="entry name" value="Transferase(Phosphotransferase) domain 1"/>
    <property type="match status" value="1"/>
</dbReference>
<dbReference type="EMBL" id="CP012673">
    <property type="protein sequence ID" value="AUX47201.1"/>
    <property type="molecule type" value="Genomic_DNA"/>
</dbReference>
<dbReference type="PROSITE" id="PS50011">
    <property type="entry name" value="PROTEIN_KINASE_DOM"/>
    <property type="match status" value="1"/>
</dbReference>
<dbReference type="PANTHER" id="PTHR43289">
    <property type="entry name" value="MITOGEN-ACTIVATED PROTEIN KINASE KINASE KINASE 20-RELATED"/>
    <property type="match status" value="1"/>
</dbReference>
<evidence type="ECO:0000313" key="6">
    <source>
        <dbReference type="EMBL" id="AUX47201.1"/>
    </source>
</evidence>
<dbReference type="PROSITE" id="PS00108">
    <property type="entry name" value="PROTEIN_KINASE_ST"/>
    <property type="match status" value="1"/>
</dbReference>
<reference evidence="6 7" key="1">
    <citation type="submission" date="2015-09" db="EMBL/GenBank/DDBJ databases">
        <title>Sorangium comparison.</title>
        <authorList>
            <person name="Zaburannyi N."/>
            <person name="Bunk B."/>
            <person name="Overmann J."/>
            <person name="Mueller R."/>
        </authorList>
    </citation>
    <scope>NUCLEOTIDE SEQUENCE [LARGE SCALE GENOMIC DNA]</scope>
    <source>
        <strain evidence="6 7">So ce26</strain>
    </source>
</reference>
<feature type="domain" description="Protein kinase" evidence="5">
    <location>
        <begin position="73"/>
        <end position="335"/>
    </location>
</feature>
<dbReference type="InterPro" id="IPR008271">
    <property type="entry name" value="Ser/Thr_kinase_AS"/>
</dbReference>
<dbReference type="Proteomes" id="UP000238348">
    <property type="component" value="Chromosome"/>
</dbReference>
<dbReference type="PANTHER" id="PTHR43289:SF6">
    <property type="entry name" value="SERINE_THREONINE-PROTEIN KINASE NEKL-3"/>
    <property type="match status" value="1"/>
</dbReference>
<name>A0A2L0F6S1_SORCE</name>
<proteinExistence type="predicted"/>
<dbReference type="Pfam" id="PF00069">
    <property type="entry name" value="Pkinase"/>
    <property type="match status" value="1"/>
</dbReference>
<accession>A0A2L0F6S1</accession>
<dbReference type="CDD" id="cd14014">
    <property type="entry name" value="STKc_PknB_like"/>
    <property type="match status" value="1"/>
</dbReference>
<dbReference type="SMART" id="SM00220">
    <property type="entry name" value="S_TKc"/>
    <property type="match status" value="1"/>
</dbReference>
<dbReference type="SUPFAM" id="SSF56112">
    <property type="entry name" value="Protein kinase-like (PK-like)"/>
    <property type="match status" value="1"/>
</dbReference>